<dbReference type="InterPro" id="IPR018488">
    <property type="entry name" value="cNMP-bd_CS"/>
</dbReference>
<dbReference type="InterPro" id="IPR000595">
    <property type="entry name" value="cNMP-bd_dom"/>
</dbReference>
<dbReference type="PROSITE" id="PS00889">
    <property type="entry name" value="CNMP_BINDING_2"/>
    <property type="match status" value="1"/>
</dbReference>
<evidence type="ECO:0000256" key="5">
    <source>
        <dbReference type="ARBA" id="ARBA00023136"/>
    </source>
</evidence>
<comment type="subcellular location">
    <subcellularLocation>
        <location evidence="1">Cell membrane</location>
        <topology evidence="1">Multi-pass membrane protein</topology>
    </subcellularLocation>
</comment>
<evidence type="ECO:0000313" key="8">
    <source>
        <dbReference type="EMBL" id="SFI71229.1"/>
    </source>
</evidence>
<feature type="transmembrane region" description="Helical" evidence="6">
    <location>
        <begin position="55"/>
        <end position="79"/>
    </location>
</feature>
<feature type="transmembrane region" description="Helical" evidence="6">
    <location>
        <begin position="27"/>
        <end position="49"/>
    </location>
</feature>
<dbReference type="SUPFAM" id="SSF51206">
    <property type="entry name" value="cAMP-binding domain-like"/>
    <property type="match status" value="1"/>
</dbReference>
<keyword evidence="2" id="KW-1003">Cell membrane</keyword>
<dbReference type="OrthoDB" id="180043at2"/>
<feature type="transmembrane region" description="Helical" evidence="6">
    <location>
        <begin position="86"/>
        <end position="106"/>
    </location>
</feature>
<dbReference type="PROSITE" id="PS00888">
    <property type="entry name" value="CNMP_BINDING_1"/>
    <property type="match status" value="1"/>
</dbReference>
<dbReference type="Gene3D" id="2.60.120.10">
    <property type="entry name" value="Jelly Rolls"/>
    <property type="match status" value="1"/>
</dbReference>
<dbReference type="AlphaFoldDB" id="A0A1I3KFE8"/>
<reference evidence="8 9" key="1">
    <citation type="submission" date="2016-10" db="EMBL/GenBank/DDBJ databases">
        <authorList>
            <person name="de Groot N.N."/>
        </authorList>
    </citation>
    <scope>NUCLEOTIDE SEQUENCE [LARGE SCALE GENOMIC DNA]</scope>
    <source>
        <strain evidence="8 9">CGMCC 1.11156</strain>
    </source>
</reference>
<feature type="transmembrane region" description="Helical" evidence="6">
    <location>
        <begin position="182"/>
        <end position="207"/>
    </location>
</feature>
<evidence type="ECO:0000256" key="1">
    <source>
        <dbReference type="ARBA" id="ARBA00004651"/>
    </source>
</evidence>
<dbReference type="PROSITE" id="PS50042">
    <property type="entry name" value="CNMP_BINDING_3"/>
    <property type="match status" value="1"/>
</dbReference>
<dbReference type="Proteomes" id="UP000198649">
    <property type="component" value="Unassembled WGS sequence"/>
</dbReference>
<evidence type="ECO:0000259" key="7">
    <source>
        <dbReference type="PROSITE" id="PS50042"/>
    </source>
</evidence>
<protein>
    <submittedName>
        <fullName evidence="8">Cyclic nucleotide-binding domain-containing protein</fullName>
    </submittedName>
</protein>
<dbReference type="GO" id="GO:0005886">
    <property type="term" value="C:plasma membrane"/>
    <property type="evidence" value="ECO:0007669"/>
    <property type="project" value="UniProtKB-SubCell"/>
</dbReference>
<feature type="transmembrane region" description="Helical" evidence="6">
    <location>
        <begin position="153"/>
        <end position="176"/>
    </location>
</feature>
<name>A0A1I3KFE8_9ACTN</name>
<feature type="transmembrane region" description="Helical" evidence="6">
    <location>
        <begin position="351"/>
        <end position="372"/>
    </location>
</feature>
<dbReference type="InterPro" id="IPR018490">
    <property type="entry name" value="cNMP-bd_dom_sf"/>
</dbReference>
<feature type="transmembrane region" description="Helical" evidence="6">
    <location>
        <begin position="228"/>
        <end position="252"/>
    </location>
</feature>
<evidence type="ECO:0000256" key="4">
    <source>
        <dbReference type="ARBA" id="ARBA00022989"/>
    </source>
</evidence>
<dbReference type="CDD" id="cd00038">
    <property type="entry name" value="CAP_ED"/>
    <property type="match status" value="1"/>
</dbReference>
<feature type="transmembrane region" description="Helical" evidence="6">
    <location>
        <begin position="112"/>
        <end position="132"/>
    </location>
</feature>
<keyword evidence="3 6" id="KW-0812">Transmembrane</keyword>
<dbReference type="PANTHER" id="PTHR23513">
    <property type="entry name" value="INTEGRAL MEMBRANE EFFLUX PROTEIN-RELATED"/>
    <property type="match status" value="1"/>
</dbReference>
<dbReference type="EMBL" id="FOQG01000012">
    <property type="protein sequence ID" value="SFI71229.1"/>
    <property type="molecule type" value="Genomic_DNA"/>
</dbReference>
<accession>A0A1I3KFE8</accession>
<dbReference type="STRING" id="1005945.SAMN05216561_11225"/>
<organism evidence="8 9">
    <name type="scientific">Nocardioides psychrotolerans</name>
    <dbReference type="NCBI Taxonomy" id="1005945"/>
    <lineage>
        <taxon>Bacteria</taxon>
        <taxon>Bacillati</taxon>
        <taxon>Actinomycetota</taxon>
        <taxon>Actinomycetes</taxon>
        <taxon>Propionibacteriales</taxon>
        <taxon>Nocardioidaceae</taxon>
        <taxon>Nocardioides</taxon>
    </lineage>
</organism>
<feature type="transmembrane region" description="Helical" evidence="6">
    <location>
        <begin position="378"/>
        <end position="397"/>
    </location>
</feature>
<feature type="transmembrane region" description="Helical" evidence="6">
    <location>
        <begin position="289"/>
        <end position="307"/>
    </location>
</feature>
<dbReference type="InterPro" id="IPR036259">
    <property type="entry name" value="MFS_trans_sf"/>
</dbReference>
<dbReference type="Pfam" id="PF00027">
    <property type="entry name" value="cNMP_binding"/>
    <property type="match status" value="1"/>
</dbReference>
<dbReference type="Gene3D" id="1.20.1250.20">
    <property type="entry name" value="MFS general substrate transporter like domains"/>
    <property type="match status" value="2"/>
</dbReference>
<feature type="domain" description="Cyclic nucleotide-binding" evidence="7">
    <location>
        <begin position="422"/>
        <end position="516"/>
    </location>
</feature>
<sequence>MSENRAGNGRAAVVRESLRNRRLRRVLVAYLIFNVAEWASWIALLVWAYERGGVGAASAIALVQLVPGALLAAPGAALFGRLSRALALAVSYLAQTVTLLGLGSALLLDLPLWVVATLAALASVAVTLTRPAHHALLPEVSRTTGDLTAGNAVSGSLEAAATFIGPLISGVVTAVWAPGGVLVLMGAGSLVATALTVPAGAARRVAAGSGRSHARPIRTVLASRPARLMSLLVVAEFSLLGMSDILLVVLAVEVLQMSSAGPGILNSALGIGGIIGAGFTFVLIGRAKLATPLVLGAVVTGGAFALAGQLPSPAMVMVLVAACGAGKLFYDVASRTLVQRLFPDHLLTSMFAVQESSSMVGIGIGVVAAPILVAAIGPQASCVVAGALLPLVALLTLGRLRGLDAQAVVPLDVLALLRDIPILAVLAPRIVERMARDCVPVMMASTAVVIKQGDAGDLFYVIDSGAVAVTVDGEFIRELGGGDWFGELSLLHDVPRTATVTALTDVKLWALDRDSFLTAVQAAPQSQQIADAHAFDHYR</sequence>
<evidence type="ECO:0000313" key="9">
    <source>
        <dbReference type="Proteomes" id="UP000198649"/>
    </source>
</evidence>
<evidence type="ECO:0000256" key="6">
    <source>
        <dbReference type="SAM" id="Phobius"/>
    </source>
</evidence>
<dbReference type="SUPFAM" id="SSF103473">
    <property type="entry name" value="MFS general substrate transporter"/>
    <property type="match status" value="1"/>
</dbReference>
<dbReference type="RefSeq" id="WP_091114717.1">
    <property type="nucleotide sequence ID" value="NZ_BKAF01000014.1"/>
</dbReference>
<keyword evidence="4 6" id="KW-1133">Transmembrane helix</keyword>
<evidence type="ECO:0000256" key="2">
    <source>
        <dbReference type="ARBA" id="ARBA00022475"/>
    </source>
</evidence>
<dbReference type="SMART" id="SM00100">
    <property type="entry name" value="cNMP"/>
    <property type="match status" value="1"/>
</dbReference>
<dbReference type="InterPro" id="IPR014710">
    <property type="entry name" value="RmlC-like_jellyroll"/>
</dbReference>
<feature type="transmembrane region" description="Helical" evidence="6">
    <location>
        <begin position="264"/>
        <end position="284"/>
    </location>
</feature>
<evidence type="ECO:0000256" key="3">
    <source>
        <dbReference type="ARBA" id="ARBA00022692"/>
    </source>
</evidence>
<proteinExistence type="predicted"/>
<dbReference type="PRINTS" id="PR00103">
    <property type="entry name" value="CAMPKINASE"/>
</dbReference>
<keyword evidence="9" id="KW-1185">Reference proteome</keyword>
<gene>
    <name evidence="8" type="ORF">SAMN05216561_11225</name>
</gene>
<keyword evidence="5 6" id="KW-0472">Membrane</keyword>
<dbReference type="PANTHER" id="PTHR23513:SF11">
    <property type="entry name" value="STAPHYLOFERRIN A TRANSPORTER"/>
    <property type="match status" value="1"/>
</dbReference>